<proteinExistence type="predicted"/>
<keyword evidence="3" id="KW-1185">Reference proteome</keyword>
<dbReference type="Gene3D" id="3.30.930.10">
    <property type="entry name" value="Bira Bifunctional Protein, Domain 2"/>
    <property type="match status" value="1"/>
</dbReference>
<accession>A0A915M3A9</accession>
<evidence type="ECO:0000313" key="4">
    <source>
        <dbReference type="WBParaSite" id="scaffold2413_cov149.g4819"/>
    </source>
</evidence>
<reference evidence="4" key="1">
    <citation type="submission" date="2022-11" db="UniProtKB">
        <authorList>
            <consortium name="WormBaseParasite"/>
        </authorList>
    </citation>
    <scope>IDENTIFICATION</scope>
</reference>
<dbReference type="AlphaFoldDB" id="A0A915M3A9"/>
<protein>
    <submittedName>
        <fullName evidence="4">F-box domain-containing protein</fullName>
    </submittedName>
</protein>
<dbReference type="Pfam" id="PF24359">
    <property type="entry name" value="DUF7515"/>
    <property type="match status" value="1"/>
</dbReference>
<evidence type="ECO:0000256" key="1">
    <source>
        <dbReference type="SAM" id="MobiDB-lite"/>
    </source>
</evidence>
<feature type="region of interest" description="Disordered" evidence="1">
    <location>
        <begin position="155"/>
        <end position="177"/>
    </location>
</feature>
<evidence type="ECO:0000259" key="2">
    <source>
        <dbReference type="Pfam" id="PF24359"/>
    </source>
</evidence>
<dbReference type="InterPro" id="IPR055937">
    <property type="entry name" value="DUF7515"/>
</dbReference>
<sequence length="691" mass="79704">MELDKIEKITLKDFGQRLAALLHTKNGGYNSIAELIDDFWDYNGFCPDNKAVLLGFASLQQLLKSKEMFEYVNVLTTTNEKGERVNVYVGRHHDDLNALTLARRLGFQEMERRQENKRFWIEERNRVVTTQKENVRPNGTNQNYERCRNAQDRGQNACNKTNQMARGNTRSNTSTRLNDISEQPEEANLIDLSSPNVTRASLKMVEEILFFGQNDERNGNESVSDLIRFSTKNSSRLECEVERNSAILPFICGIENIIKDAQSARYDKRWSIGGQRNNGGNLIFEQEEEYDENNEEINIVEESDLVNNTNEEENGWELVEDENNLSVLTTTRMANLMPIPIELIFDIFKTTITTIPFNFLCENKMLRSNEDITIVKIQQQKWLNNFIKNILTSSFVVYTLVWEAFSKRKLMLSQPALIPHILEINGQVYFPSHAFWNLTNAVNEAIHQNLVNQEGNLLNTMKNVVFTSLMEEINPNTNLPIFTVVDNQPKIVKKNDNFDSLFIEISDPHRFPRNVFHITKHFNLRTNIFANVPDLLERGFKNFAVAGDVYSRGVRHMNDVPCLHQIGVVRSYTAQEIYKGRRIEPLFNEVELNKGSPDNKMKGSPRQQILTSDTWVALCERGKAGMDKLLADKQYVLNDANIPFFNPAYVINTTHDERQVPIGECGIFDQRIVNHAFDEEVVSWAYWLCES</sequence>
<organism evidence="3 4">
    <name type="scientific">Meloidogyne javanica</name>
    <name type="common">Root-knot nematode worm</name>
    <dbReference type="NCBI Taxonomy" id="6303"/>
    <lineage>
        <taxon>Eukaryota</taxon>
        <taxon>Metazoa</taxon>
        <taxon>Ecdysozoa</taxon>
        <taxon>Nematoda</taxon>
        <taxon>Chromadorea</taxon>
        <taxon>Rhabditida</taxon>
        <taxon>Tylenchina</taxon>
        <taxon>Tylenchomorpha</taxon>
        <taxon>Tylenchoidea</taxon>
        <taxon>Meloidogynidae</taxon>
        <taxon>Meloidogyninae</taxon>
        <taxon>Meloidogyne</taxon>
        <taxon>Meloidogyne incognita group</taxon>
    </lineage>
</organism>
<name>A0A915M3A9_MELJA</name>
<dbReference type="InterPro" id="IPR045864">
    <property type="entry name" value="aa-tRNA-synth_II/BPL/LPL"/>
</dbReference>
<evidence type="ECO:0000313" key="3">
    <source>
        <dbReference type="Proteomes" id="UP000887561"/>
    </source>
</evidence>
<dbReference type="Proteomes" id="UP000887561">
    <property type="component" value="Unplaced"/>
</dbReference>
<dbReference type="WBParaSite" id="scaffold2413_cov149.g4819">
    <property type="protein sequence ID" value="scaffold2413_cov149.g4819"/>
    <property type="gene ID" value="scaffold2413_cov149.g4819"/>
</dbReference>
<feature type="domain" description="DUF7515" evidence="2">
    <location>
        <begin position="10"/>
        <end position="96"/>
    </location>
</feature>